<dbReference type="InterPro" id="IPR036390">
    <property type="entry name" value="WH_DNA-bd_sf"/>
</dbReference>
<dbReference type="EMBL" id="JBHTOH010000088">
    <property type="protein sequence ID" value="MFD1411804.1"/>
    <property type="molecule type" value="Genomic_DNA"/>
</dbReference>
<dbReference type="SUPFAM" id="SSF46785">
    <property type="entry name" value="Winged helix' DNA-binding domain"/>
    <property type="match status" value="1"/>
</dbReference>
<protein>
    <submittedName>
        <fullName evidence="6">LysR substrate-binding domain-containing protein</fullName>
    </submittedName>
</protein>
<reference evidence="7" key="1">
    <citation type="journal article" date="2019" name="Int. J. Syst. Evol. Microbiol.">
        <title>The Global Catalogue of Microorganisms (GCM) 10K type strain sequencing project: providing services to taxonomists for standard genome sequencing and annotation.</title>
        <authorList>
            <consortium name="The Broad Institute Genomics Platform"/>
            <consortium name="The Broad Institute Genome Sequencing Center for Infectious Disease"/>
            <person name="Wu L."/>
            <person name="Ma J."/>
        </authorList>
    </citation>
    <scope>NUCLEOTIDE SEQUENCE [LARGE SCALE GENOMIC DNA]</scope>
    <source>
        <strain evidence="7">CCM 8937</strain>
    </source>
</reference>
<dbReference type="Proteomes" id="UP001597191">
    <property type="component" value="Unassembled WGS sequence"/>
</dbReference>
<dbReference type="InterPro" id="IPR005119">
    <property type="entry name" value="LysR_subst-bd"/>
</dbReference>
<gene>
    <name evidence="6" type="ORF">ACFQ4R_09430</name>
</gene>
<comment type="caution">
    <text evidence="6">The sequence shown here is derived from an EMBL/GenBank/DDBJ whole genome shotgun (WGS) entry which is preliminary data.</text>
</comment>
<dbReference type="PANTHER" id="PTHR30419:SF25">
    <property type="entry name" value="HTH-TYPE TRANSCRIPTIONAL REGULATOR YTLI"/>
    <property type="match status" value="1"/>
</dbReference>
<evidence type="ECO:0000313" key="7">
    <source>
        <dbReference type="Proteomes" id="UP001597191"/>
    </source>
</evidence>
<evidence type="ECO:0000256" key="1">
    <source>
        <dbReference type="ARBA" id="ARBA00009437"/>
    </source>
</evidence>
<dbReference type="InterPro" id="IPR050950">
    <property type="entry name" value="HTH-type_LysR_regulators"/>
</dbReference>
<accession>A0ABW4BNI4</accession>
<dbReference type="PANTHER" id="PTHR30419">
    <property type="entry name" value="HTH-TYPE TRANSCRIPTIONAL REGULATOR YBHD"/>
    <property type="match status" value="1"/>
</dbReference>
<dbReference type="InterPro" id="IPR036388">
    <property type="entry name" value="WH-like_DNA-bd_sf"/>
</dbReference>
<evidence type="ECO:0000259" key="5">
    <source>
        <dbReference type="PROSITE" id="PS50931"/>
    </source>
</evidence>
<keyword evidence="3" id="KW-0238">DNA-binding</keyword>
<organism evidence="6 7">
    <name type="scientific">Lapidilactobacillus gannanensis</name>
    <dbReference type="NCBI Taxonomy" id="2486002"/>
    <lineage>
        <taxon>Bacteria</taxon>
        <taxon>Bacillati</taxon>
        <taxon>Bacillota</taxon>
        <taxon>Bacilli</taxon>
        <taxon>Lactobacillales</taxon>
        <taxon>Lactobacillaceae</taxon>
        <taxon>Lapidilactobacillus</taxon>
    </lineage>
</organism>
<keyword evidence="7" id="KW-1185">Reference proteome</keyword>
<evidence type="ECO:0000256" key="3">
    <source>
        <dbReference type="ARBA" id="ARBA00023125"/>
    </source>
</evidence>
<comment type="similarity">
    <text evidence="1">Belongs to the LysR transcriptional regulatory family.</text>
</comment>
<dbReference type="Pfam" id="PF03466">
    <property type="entry name" value="LysR_substrate"/>
    <property type="match status" value="1"/>
</dbReference>
<name>A0ABW4BNI4_9LACO</name>
<proteinExistence type="inferred from homology"/>
<evidence type="ECO:0000313" key="6">
    <source>
        <dbReference type="EMBL" id="MFD1411804.1"/>
    </source>
</evidence>
<dbReference type="Gene3D" id="1.10.10.10">
    <property type="entry name" value="Winged helix-like DNA-binding domain superfamily/Winged helix DNA-binding domain"/>
    <property type="match status" value="1"/>
</dbReference>
<dbReference type="Pfam" id="PF00126">
    <property type="entry name" value="HTH_1"/>
    <property type="match status" value="1"/>
</dbReference>
<dbReference type="Gene3D" id="3.40.190.290">
    <property type="match status" value="1"/>
</dbReference>
<sequence length="292" mass="33797">MNFKDLRYFQKLSEKKSFSETAKFFQVSQPTITYALKRLESEYGVMLVERKSYANSLQLTPAGTQLQQHIQRILHEDQLISHDLRRIKSRQIKVGLPPIITNYLFPKVFSTLRREKLLSTIEPIVNGSHKLEQLLQTGQLDISLLGSTSLPQDPNLSYQIIRAHQFKLIASIDHHFKMPLNITDLAQEDFILLDEQSVHQQVFQYFTQKYQVVPNVIYQTSEYRLLLDLVKQNQGISFITETAILGEGGIQQLPIPNLQLPPFYLLLVYRNSSLPDPQLQKLIDIFSTIPFL</sequence>
<keyword evidence="2" id="KW-0805">Transcription regulation</keyword>
<feature type="domain" description="HTH lysR-type" evidence="5">
    <location>
        <begin position="1"/>
        <end position="60"/>
    </location>
</feature>
<dbReference type="RefSeq" id="WP_125649980.1">
    <property type="nucleotide sequence ID" value="NZ_JBHTOH010000088.1"/>
</dbReference>
<keyword evidence="4" id="KW-0804">Transcription</keyword>
<dbReference type="SUPFAM" id="SSF53850">
    <property type="entry name" value="Periplasmic binding protein-like II"/>
    <property type="match status" value="1"/>
</dbReference>
<dbReference type="InterPro" id="IPR000847">
    <property type="entry name" value="LysR_HTH_N"/>
</dbReference>
<evidence type="ECO:0000256" key="2">
    <source>
        <dbReference type="ARBA" id="ARBA00023015"/>
    </source>
</evidence>
<evidence type="ECO:0000256" key="4">
    <source>
        <dbReference type="ARBA" id="ARBA00023163"/>
    </source>
</evidence>
<dbReference type="PROSITE" id="PS50931">
    <property type="entry name" value="HTH_LYSR"/>
    <property type="match status" value="1"/>
</dbReference>